<feature type="transmembrane region" description="Helical" evidence="1">
    <location>
        <begin position="32"/>
        <end position="50"/>
    </location>
</feature>
<dbReference type="Proteomes" id="UP001235712">
    <property type="component" value="Unassembled WGS sequence"/>
</dbReference>
<dbReference type="RefSeq" id="WP_307245685.1">
    <property type="nucleotide sequence ID" value="NZ_JAUSQZ010000001.1"/>
</dbReference>
<dbReference type="EMBL" id="JAUSQZ010000001">
    <property type="protein sequence ID" value="MDP9828472.1"/>
    <property type="molecule type" value="Genomic_DNA"/>
</dbReference>
<keyword evidence="3" id="KW-1185">Reference proteome</keyword>
<accession>A0ABT9P6Z9</accession>
<feature type="transmembrane region" description="Helical" evidence="1">
    <location>
        <begin position="70"/>
        <end position="91"/>
    </location>
</feature>
<evidence type="ECO:0000256" key="1">
    <source>
        <dbReference type="SAM" id="Phobius"/>
    </source>
</evidence>
<evidence type="ECO:0000313" key="2">
    <source>
        <dbReference type="EMBL" id="MDP9828472.1"/>
    </source>
</evidence>
<reference evidence="2 3" key="1">
    <citation type="submission" date="2023-07" db="EMBL/GenBank/DDBJ databases">
        <title>Sequencing the genomes of 1000 actinobacteria strains.</title>
        <authorList>
            <person name="Klenk H.-P."/>
        </authorList>
    </citation>
    <scope>NUCLEOTIDE SEQUENCE [LARGE SCALE GENOMIC DNA]</scope>
    <source>
        <strain evidence="2 3">DSM 44388</strain>
    </source>
</reference>
<sequence length="200" mass="22145">MTTSLMARAGRMEAGGWVSLYRWIFRRPRTSAGATAFAYTMPTVALYWAFIGVSAAETIGVDFLLHRWPVARVILLVLGLWGVIFMLGMLASMKVNPHEAGPDGLVVRNGVMFSARLGWADMAGISLQVTNLDTSKTFQMLGGVLHVAVTSQTNLHVELREPVVVSLPDRDEEITSLRFWADDPQALLALARQYRKDPVR</sequence>
<evidence type="ECO:0000313" key="3">
    <source>
        <dbReference type="Proteomes" id="UP001235712"/>
    </source>
</evidence>
<keyword evidence="1" id="KW-0812">Transmembrane</keyword>
<protein>
    <recommendedName>
        <fullName evidence="4">PH (Pleckstrin Homology) domain-containing protein</fullName>
    </recommendedName>
</protein>
<keyword evidence="1" id="KW-1133">Transmembrane helix</keyword>
<proteinExistence type="predicted"/>
<name>A0ABT9P6Z9_9ACTN</name>
<organism evidence="2 3">
    <name type="scientific">Kineosporia succinea</name>
    <dbReference type="NCBI Taxonomy" id="84632"/>
    <lineage>
        <taxon>Bacteria</taxon>
        <taxon>Bacillati</taxon>
        <taxon>Actinomycetota</taxon>
        <taxon>Actinomycetes</taxon>
        <taxon>Kineosporiales</taxon>
        <taxon>Kineosporiaceae</taxon>
        <taxon>Kineosporia</taxon>
    </lineage>
</organism>
<evidence type="ECO:0008006" key="4">
    <source>
        <dbReference type="Google" id="ProtNLM"/>
    </source>
</evidence>
<keyword evidence="1" id="KW-0472">Membrane</keyword>
<comment type="caution">
    <text evidence="2">The sequence shown here is derived from an EMBL/GenBank/DDBJ whole genome shotgun (WGS) entry which is preliminary data.</text>
</comment>
<gene>
    <name evidence="2" type="ORF">J2S57_004221</name>
</gene>